<evidence type="ECO:0000313" key="2">
    <source>
        <dbReference type="Proteomes" id="UP000194873"/>
    </source>
</evidence>
<dbReference type="AlphaFoldDB" id="A0A243W663"/>
<dbReference type="InterPro" id="IPR007344">
    <property type="entry name" value="GrpB/CoaE"/>
</dbReference>
<dbReference type="Proteomes" id="UP000194873">
    <property type="component" value="Unassembled WGS sequence"/>
</dbReference>
<sequence length="197" mass="22074">MANLPIFGSSRPVVLVPYQATWADEFATLAQRIQVLVGADLVSIDHIGSTAVPGLVAKDVLDVQLTVTNLEYAPALLEPLAQAGFRLRPGFEYDIFHGLPPHALDLRKCYLREPAGERRVHLHVREAGRFNTRYALLFRDYLRANPAARQEYGLMKSRAATLFPSSIAGYLYLKEPVFHLVYQAAMLWADQVNWPLG</sequence>
<reference evidence="1 2" key="1">
    <citation type="submission" date="2017-01" db="EMBL/GenBank/DDBJ databases">
        <title>A new Hymenobacter.</title>
        <authorList>
            <person name="Liang Y."/>
            <person name="Feng F."/>
        </authorList>
    </citation>
    <scope>NUCLEOTIDE SEQUENCE [LARGE SCALE GENOMIC DNA]</scope>
    <source>
        <strain evidence="1">MIMBbqt21</strain>
    </source>
</reference>
<dbReference type="InterPro" id="IPR043519">
    <property type="entry name" value="NT_sf"/>
</dbReference>
<dbReference type="Gene3D" id="3.30.460.10">
    <property type="entry name" value="Beta Polymerase, domain 2"/>
    <property type="match status" value="1"/>
</dbReference>
<proteinExistence type="predicted"/>
<evidence type="ECO:0008006" key="3">
    <source>
        <dbReference type="Google" id="ProtNLM"/>
    </source>
</evidence>
<gene>
    <name evidence="1" type="ORF">BXP70_27195</name>
</gene>
<dbReference type="EMBL" id="MTSE01000040">
    <property type="protein sequence ID" value="OUJ68997.1"/>
    <property type="molecule type" value="Genomic_DNA"/>
</dbReference>
<organism evidence="1 2">
    <name type="scientific">Hymenobacter crusticola</name>
    <dbReference type="NCBI Taxonomy" id="1770526"/>
    <lineage>
        <taxon>Bacteria</taxon>
        <taxon>Pseudomonadati</taxon>
        <taxon>Bacteroidota</taxon>
        <taxon>Cytophagia</taxon>
        <taxon>Cytophagales</taxon>
        <taxon>Hymenobacteraceae</taxon>
        <taxon>Hymenobacter</taxon>
    </lineage>
</organism>
<dbReference type="SUPFAM" id="SSF81301">
    <property type="entry name" value="Nucleotidyltransferase"/>
    <property type="match status" value="1"/>
</dbReference>
<dbReference type="Pfam" id="PF04229">
    <property type="entry name" value="GrpB"/>
    <property type="match status" value="1"/>
</dbReference>
<keyword evidence="2" id="KW-1185">Reference proteome</keyword>
<name>A0A243W663_9BACT</name>
<accession>A0A243W663</accession>
<dbReference type="PANTHER" id="PTHR34822:SF1">
    <property type="entry name" value="GRPB FAMILY PROTEIN"/>
    <property type="match status" value="1"/>
</dbReference>
<dbReference type="PANTHER" id="PTHR34822">
    <property type="entry name" value="GRPB DOMAIN PROTEIN (AFU_ORTHOLOGUE AFUA_1G01530)"/>
    <property type="match status" value="1"/>
</dbReference>
<evidence type="ECO:0000313" key="1">
    <source>
        <dbReference type="EMBL" id="OUJ68997.1"/>
    </source>
</evidence>
<comment type="caution">
    <text evidence="1">The sequence shown here is derived from an EMBL/GenBank/DDBJ whole genome shotgun (WGS) entry which is preliminary data.</text>
</comment>
<dbReference type="RefSeq" id="WP_179197872.1">
    <property type="nucleotide sequence ID" value="NZ_MTSE01000040.1"/>
</dbReference>
<protein>
    <recommendedName>
        <fullName evidence="3">GrpB family protein</fullName>
    </recommendedName>
</protein>